<dbReference type="Proteomes" id="UP000231157">
    <property type="component" value="Unassembled WGS sequence"/>
</dbReference>
<feature type="compositionally biased region" description="Basic and acidic residues" evidence="1">
    <location>
        <begin position="191"/>
        <end position="205"/>
    </location>
</feature>
<protein>
    <submittedName>
        <fullName evidence="2">Uncharacterized protein</fullName>
    </submittedName>
</protein>
<dbReference type="EMBL" id="PFAZ01000009">
    <property type="protein sequence ID" value="PIR88983.1"/>
    <property type="molecule type" value="Genomic_DNA"/>
</dbReference>
<comment type="caution">
    <text evidence="2">The sequence shown here is derived from an EMBL/GenBank/DDBJ whole genome shotgun (WGS) entry which is preliminary data.</text>
</comment>
<sequence>MSSQINLRPAFEALPQNVKDWLVGEEVTDVIIETNKRLGADGIYLSTLAEIITKVVTENIKPDRFQEELINELDIPQEEAENTAKDVYKKILKPIESELEKSGINAKDVLNKSAQPTQKIMDIGSQKVEIKSAPDPTPKIIPATPKPVFPEQHKENSFTDIKKPIQTTPPPPAVPKFNPEPQTTKPSPEQKPVEEDKPFILHETKPLFTPTAPPQKPSVNFDPRPTFGFGDKEVSVDVESSDNKKSSDQKTRIVHYSD</sequence>
<evidence type="ECO:0000313" key="2">
    <source>
        <dbReference type="EMBL" id="PIR88983.1"/>
    </source>
</evidence>
<gene>
    <name evidence="2" type="ORF">COU07_03785</name>
</gene>
<name>A0A2H0URH9_9BACT</name>
<dbReference type="AlphaFoldDB" id="A0A2H0URH9"/>
<feature type="region of interest" description="Disordered" evidence="1">
    <location>
        <begin position="132"/>
        <end position="258"/>
    </location>
</feature>
<feature type="compositionally biased region" description="Basic and acidic residues" evidence="1">
    <location>
        <begin position="230"/>
        <end position="258"/>
    </location>
</feature>
<feature type="compositionally biased region" description="Pro residues" evidence="1">
    <location>
        <begin position="135"/>
        <end position="148"/>
    </location>
</feature>
<proteinExistence type="predicted"/>
<organism evidence="2 3">
    <name type="scientific">Candidatus Harrisonbacteria bacterium CG10_big_fil_rev_8_21_14_0_10_40_38</name>
    <dbReference type="NCBI Taxonomy" id="1974583"/>
    <lineage>
        <taxon>Bacteria</taxon>
        <taxon>Candidatus Harrisoniibacteriota</taxon>
    </lineage>
</organism>
<reference evidence="3" key="1">
    <citation type="submission" date="2017-09" db="EMBL/GenBank/DDBJ databases">
        <title>Depth-based differentiation of microbial function through sediment-hosted aquifers and enrichment of novel symbionts in the deep terrestrial subsurface.</title>
        <authorList>
            <person name="Probst A.J."/>
            <person name="Ladd B."/>
            <person name="Jarett J.K."/>
            <person name="Geller-Mcgrath D.E."/>
            <person name="Sieber C.M.K."/>
            <person name="Emerson J.B."/>
            <person name="Anantharaman K."/>
            <person name="Thomas B.C."/>
            <person name="Malmstrom R."/>
            <person name="Stieglmeier M."/>
            <person name="Klingl A."/>
            <person name="Woyke T."/>
            <person name="Ryan C.M."/>
            <person name="Banfield J.F."/>
        </authorList>
    </citation>
    <scope>NUCLEOTIDE SEQUENCE [LARGE SCALE GENOMIC DNA]</scope>
</reference>
<accession>A0A2H0URH9</accession>
<evidence type="ECO:0000256" key="1">
    <source>
        <dbReference type="SAM" id="MobiDB-lite"/>
    </source>
</evidence>
<feature type="compositionally biased region" description="Basic and acidic residues" evidence="1">
    <location>
        <begin position="151"/>
        <end position="163"/>
    </location>
</feature>
<evidence type="ECO:0000313" key="3">
    <source>
        <dbReference type="Proteomes" id="UP000231157"/>
    </source>
</evidence>